<evidence type="ECO:0000256" key="11">
    <source>
        <dbReference type="RuleBase" id="RU003826"/>
    </source>
</evidence>
<keyword evidence="15" id="KW-0418">Kinase</keyword>
<evidence type="ECO:0000256" key="9">
    <source>
        <dbReference type="ARBA" id="ARBA00047883"/>
    </source>
</evidence>
<comment type="catalytic activity">
    <reaction evidence="9 10 11">
        <text>2-[(2R,5Z)-2-carboxy-4-methylthiazol-5(2H)-ylidene]ethyl phosphate + 4-amino-2-methyl-5-(diphosphooxymethyl)pyrimidine + 2 H(+) = thiamine phosphate + CO2 + diphosphate</text>
        <dbReference type="Rhea" id="RHEA:47844"/>
        <dbReference type="ChEBI" id="CHEBI:15378"/>
        <dbReference type="ChEBI" id="CHEBI:16526"/>
        <dbReference type="ChEBI" id="CHEBI:33019"/>
        <dbReference type="ChEBI" id="CHEBI:37575"/>
        <dbReference type="ChEBI" id="CHEBI:57841"/>
        <dbReference type="ChEBI" id="CHEBI:62899"/>
        <dbReference type="EC" id="2.5.1.3"/>
    </reaction>
</comment>
<comment type="function">
    <text evidence="1 10">Condenses 4-methyl-5-(beta-hydroxyethyl)thiazole monophosphate (THZ-P) and 2-methyl-4-amino-5-hydroxymethyl pyrimidine pyrophosphate (HMP-PP) to form thiamine monophosphate (TMP).</text>
</comment>
<keyword evidence="6 10" id="KW-0784">Thiamine biosynthesis</keyword>
<dbReference type="GO" id="GO:0016301">
    <property type="term" value="F:kinase activity"/>
    <property type="evidence" value="ECO:0007669"/>
    <property type="project" value="UniProtKB-KW"/>
</dbReference>
<evidence type="ECO:0000313" key="17">
    <source>
        <dbReference type="Proteomes" id="UP000254230"/>
    </source>
</evidence>
<dbReference type="HAMAP" id="MF_00097">
    <property type="entry name" value="TMP_synthase"/>
    <property type="match status" value="1"/>
</dbReference>
<evidence type="ECO:0000256" key="7">
    <source>
        <dbReference type="ARBA" id="ARBA00047334"/>
    </source>
</evidence>
<dbReference type="STRING" id="45072.Lqua_2071"/>
<evidence type="ECO:0000256" key="2">
    <source>
        <dbReference type="ARBA" id="ARBA00005165"/>
    </source>
</evidence>
<dbReference type="NCBIfam" id="TIGR00693">
    <property type="entry name" value="thiE"/>
    <property type="match status" value="1"/>
</dbReference>
<comment type="catalytic activity">
    <reaction evidence="7 10 11">
        <text>4-methyl-5-(2-phosphooxyethyl)-thiazole + 4-amino-2-methyl-5-(diphosphooxymethyl)pyrimidine + H(+) = thiamine phosphate + diphosphate</text>
        <dbReference type="Rhea" id="RHEA:22328"/>
        <dbReference type="ChEBI" id="CHEBI:15378"/>
        <dbReference type="ChEBI" id="CHEBI:33019"/>
        <dbReference type="ChEBI" id="CHEBI:37575"/>
        <dbReference type="ChEBI" id="CHEBI:57841"/>
        <dbReference type="ChEBI" id="CHEBI:58296"/>
        <dbReference type="EC" id="2.5.1.3"/>
    </reaction>
</comment>
<keyword evidence="5 10" id="KW-0460">Magnesium</keyword>
<protein>
    <recommendedName>
        <fullName evidence="10">Thiamine-phosphate synthase</fullName>
        <shortName evidence="10">TP synthase</shortName>
        <shortName evidence="10">TPS</shortName>
        <ecNumber evidence="10">2.5.1.3</ecNumber>
    </recommendedName>
    <alternativeName>
        <fullName evidence="10">Thiamine-phosphate pyrophosphorylase</fullName>
        <shortName evidence="10">TMP pyrophosphorylase</shortName>
        <shortName evidence="10">TMP-PPase</shortName>
    </alternativeName>
</protein>
<dbReference type="GO" id="GO:0004789">
    <property type="term" value="F:thiamine-phosphate diphosphorylase activity"/>
    <property type="evidence" value="ECO:0007669"/>
    <property type="project" value="UniProtKB-UniRule"/>
</dbReference>
<feature type="binding site" evidence="10">
    <location>
        <begin position="43"/>
        <end position="47"/>
    </location>
    <ligand>
        <name>4-amino-2-methyl-5-(diphosphooxymethyl)pyrimidine</name>
        <dbReference type="ChEBI" id="CHEBI:57841"/>
    </ligand>
</feature>
<feature type="binding site" evidence="10">
    <location>
        <position position="143"/>
    </location>
    <ligand>
        <name>4-amino-2-methyl-5-(diphosphooxymethyl)pyrimidine</name>
        <dbReference type="ChEBI" id="CHEBI:57841"/>
    </ligand>
</feature>
<evidence type="ECO:0000256" key="5">
    <source>
        <dbReference type="ARBA" id="ARBA00022842"/>
    </source>
</evidence>
<proteinExistence type="inferred from homology"/>
<keyword evidence="4 10" id="KW-0479">Metal-binding</keyword>
<evidence type="ECO:0000313" key="14">
    <source>
        <dbReference type="EMBL" id="KTD47678.1"/>
    </source>
</evidence>
<dbReference type="RefSeq" id="WP_115148760.1">
    <property type="nucleotide sequence ID" value="NZ_CAAAIL010000001.1"/>
</dbReference>
<evidence type="ECO:0000256" key="8">
    <source>
        <dbReference type="ARBA" id="ARBA00047851"/>
    </source>
</evidence>
<gene>
    <name evidence="15" type="primary">thiDE</name>
    <name evidence="10" type="synonym">thiE</name>
    <name evidence="14" type="ORF">Lqua_2071</name>
    <name evidence="15" type="ORF">NCTC12376_02380</name>
</gene>
<comment type="cofactor">
    <cofactor evidence="10">
        <name>Mg(2+)</name>
        <dbReference type="ChEBI" id="CHEBI:18420"/>
    </cofactor>
    <text evidence="10">Binds 1 Mg(2+) ion per subunit.</text>
</comment>
<accession>A0A378L356</accession>
<dbReference type="Proteomes" id="UP000054639">
    <property type="component" value="Unassembled WGS sequence"/>
</dbReference>
<dbReference type="InterPro" id="IPR036206">
    <property type="entry name" value="ThiamineP_synth_sf"/>
</dbReference>
<dbReference type="SUPFAM" id="SSF51391">
    <property type="entry name" value="Thiamin phosphate synthase"/>
    <property type="match status" value="1"/>
</dbReference>
<dbReference type="InterPro" id="IPR013785">
    <property type="entry name" value="Aldolase_TIM"/>
</dbReference>
<comment type="pathway">
    <text evidence="2 10 12">Cofactor biosynthesis; thiamine diphosphate biosynthesis; thiamine phosphate from 4-amino-2-methyl-5-diphosphomethylpyrimidine and 4-methyl-5-(2-phosphoethyl)-thiazole: step 1/1.</text>
</comment>
<dbReference type="CDD" id="cd00564">
    <property type="entry name" value="TMP_TenI"/>
    <property type="match status" value="1"/>
</dbReference>
<dbReference type="InterPro" id="IPR034291">
    <property type="entry name" value="TMP_synthase"/>
</dbReference>
<dbReference type="UniPathway" id="UPA00060">
    <property type="reaction ID" value="UER00141"/>
</dbReference>
<evidence type="ECO:0000259" key="13">
    <source>
        <dbReference type="Pfam" id="PF02581"/>
    </source>
</evidence>
<keyword evidence="16" id="KW-1185">Reference proteome</keyword>
<reference evidence="14 16" key="1">
    <citation type="submission" date="2015-11" db="EMBL/GenBank/DDBJ databases">
        <title>Genomic analysis of 38 Legionella species identifies large and diverse effector repertoires.</title>
        <authorList>
            <person name="Burstein D."/>
            <person name="Amaro F."/>
            <person name="Zusman T."/>
            <person name="Lifshitz Z."/>
            <person name="Cohen O."/>
            <person name="Gilbert J.A."/>
            <person name="Pupko T."/>
            <person name="Shuman H.A."/>
            <person name="Segal G."/>
        </authorList>
    </citation>
    <scope>NUCLEOTIDE SEQUENCE [LARGE SCALE GENOMIC DNA]</scope>
    <source>
        <strain evidence="14 16">ATCC 49507</strain>
    </source>
</reference>
<dbReference type="Pfam" id="PF02581">
    <property type="entry name" value="TMP-TENI"/>
    <property type="match status" value="1"/>
</dbReference>
<feature type="binding site" evidence="10">
    <location>
        <position position="95"/>
    </location>
    <ligand>
        <name>Mg(2+)</name>
        <dbReference type="ChEBI" id="CHEBI:18420"/>
    </ligand>
</feature>
<sequence length="216" mass="23727">MNHVVMSAEFYKLMLVTHRQDVPIPQYLNFIKQCISSGVTSVQLREKNTNESLKLEFALELKHLLGTYQIPLIINDDIHLALQVNAEGVHLGQSDACPLYARNQLGTQKFIGLSIESESDLTQANTSELTYVAASAVFPSQNKNNLKKIWGIEGLSRLCNQSSHPVIGIGGIDQDNLNKVLQSGAQGVAVIGALHQAKNPAAMALTLRKIIDHRSF</sequence>
<dbReference type="PANTHER" id="PTHR20857">
    <property type="entry name" value="THIAMINE-PHOSPHATE PYROPHOSPHORYLASE"/>
    <property type="match status" value="1"/>
</dbReference>
<feature type="binding site" evidence="10">
    <location>
        <position position="75"/>
    </location>
    <ligand>
        <name>4-amino-2-methyl-5-(diphosphooxymethyl)pyrimidine</name>
        <dbReference type="ChEBI" id="CHEBI:57841"/>
    </ligand>
</feature>
<organism evidence="15 17">
    <name type="scientific">Legionella quateirensis</name>
    <dbReference type="NCBI Taxonomy" id="45072"/>
    <lineage>
        <taxon>Bacteria</taxon>
        <taxon>Pseudomonadati</taxon>
        <taxon>Pseudomonadota</taxon>
        <taxon>Gammaproteobacteria</taxon>
        <taxon>Legionellales</taxon>
        <taxon>Legionellaceae</taxon>
        <taxon>Legionella</taxon>
    </lineage>
</organism>
<dbReference type="EC" id="2.5.1.3" evidence="10"/>
<dbReference type="GO" id="GO:0000287">
    <property type="term" value="F:magnesium ion binding"/>
    <property type="evidence" value="ECO:0007669"/>
    <property type="project" value="UniProtKB-UniRule"/>
</dbReference>
<comment type="similarity">
    <text evidence="10 11">Belongs to the thiamine-phosphate synthase family.</text>
</comment>
<keyword evidence="3 10" id="KW-0808">Transferase</keyword>
<dbReference type="EMBL" id="UGOW01000001">
    <property type="protein sequence ID" value="STY18560.1"/>
    <property type="molecule type" value="Genomic_DNA"/>
</dbReference>
<evidence type="ECO:0000313" key="16">
    <source>
        <dbReference type="Proteomes" id="UP000054639"/>
    </source>
</evidence>
<comment type="catalytic activity">
    <reaction evidence="8 10 11">
        <text>2-(2-carboxy-4-methylthiazol-5-yl)ethyl phosphate + 4-amino-2-methyl-5-(diphosphooxymethyl)pyrimidine + 2 H(+) = thiamine phosphate + CO2 + diphosphate</text>
        <dbReference type="Rhea" id="RHEA:47848"/>
        <dbReference type="ChEBI" id="CHEBI:15378"/>
        <dbReference type="ChEBI" id="CHEBI:16526"/>
        <dbReference type="ChEBI" id="CHEBI:33019"/>
        <dbReference type="ChEBI" id="CHEBI:37575"/>
        <dbReference type="ChEBI" id="CHEBI:57841"/>
        <dbReference type="ChEBI" id="CHEBI:62890"/>
        <dbReference type="EC" id="2.5.1.3"/>
    </reaction>
</comment>
<evidence type="ECO:0000256" key="12">
    <source>
        <dbReference type="RuleBase" id="RU004253"/>
    </source>
</evidence>
<dbReference type="EMBL" id="LNYR01000031">
    <property type="protein sequence ID" value="KTD47678.1"/>
    <property type="molecule type" value="Genomic_DNA"/>
</dbReference>
<dbReference type="Gene3D" id="3.20.20.70">
    <property type="entry name" value="Aldolase class I"/>
    <property type="match status" value="1"/>
</dbReference>
<dbReference type="GO" id="GO:0005737">
    <property type="term" value="C:cytoplasm"/>
    <property type="evidence" value="ECO:0007669"/>
    <property type="project" value="TreeGrafter"/>
</dbReference>
<dbReference type="GO" id="GO:0009229">
    <property type="term" value="P:thiamine diphosphate biosynthetic process"/>
    <property type="evidence" value="ECO:0007669"/>
    <property type="project" value="UniProtKB-UniRule"/>
</dbReference>
<reference evidence="15 17" key="2">
    <citation type="submission" date="2018-06" db="EMBL/GenBank/DDBJ databases">
        <authorList>
            <consortium name="Pathogen Informatics"/>
            <person name="Doyle S."/>
        </authorList>
    </citation>
    <scope>NUCLEOTIDE SEQUENCE [LARGE SCALE GENOMIC DNA]</scope>
    <source>
        <strain evidence="15 17">NCTC12376</strain>
    </source>
</reference>
<dbReference type="OrthoDB" id="9810880at2"/>
<dbReference type="AlphaFoldDB" id="A0A378L356"/>
<feature type="binding site" evidence="10">
    <location>
        <position position="76"/>
    </location>
    <ligand>
        <name>Mg(2+)</name>
        <dbReference type="ChEBI" id="CHEBI:18420"/>
    </ligand>
</feature>
<dbReference type="FunFam" id="3.20.20.70:FF:000096">
    <property type="entry name" value="Thiamine-phosphate synthase"/>
    <property type="match status" value="1"/>
</dbReference>
<name>A0A378L356_9GAMM</name>
<evidence type="ECO:0000256" key="10">
    <source>
        <dbReference type="HAMAP-Rule" id="MF_00097"/>
    </source>
</evidence>
<feature type="domain" description="Thiamine phosphate synthase/TenI" evidence="13">
    <location>
        <begin position="13"/>
        <end position="194"/>
    </location>
</feature>
<dbReference type="InterPro" id="IPR022998">
    <property type="entry name" value="ThiamineP_synth_TenI"/>
</dbReference>
<evidence type="ECO:0000256" key="4">
    <source>
        <dbReference type="ARBA" id="ARBA00022723"/>
    </source>
</evidence>
<evidence type="ECO:0000256" key="1">
    <source>
        <dbReference type="ARBA" id="ARBA00003814"/>
    </source>
</evidence>
<dbReference type="Proteomes" id="UP000254230">
    <property type="component" value="Unassembled WGS sequence"/>
</dbReference>
<dbReference type="PANTHER" id="PTHR20857:SF23">
    <property type="entry name" value="THIAMINE BIOSYNTHETIC BIFUNCTIONAL ENZYME"/>
    <property type="match status" value="1"/>
</dbReference>
<dbReference type="GO" id="GO:0009228">
    <property type="term" value="P:thiamine biosynthetic process"/>
    <property type="evidence" value="ECO:0007669"/>
    <property type="project" value="UniProtKB-KW"/>
</dbReference>
<feature type="binding site" evidence="10">
    <location>
        <position position="171"/>
    </location>
    <ligand>
        <name>2-[(2R,5Z)-2-carboxy-4-methylthiazol-5(2H)-ylidene]ethyl phosphate</name>
        <dbReference type="ChEBI" id="CHEBI:62899"/>
    </ligand>
</feature>
<evidence type="ECO:0000256" key="3">
    <source>
        <dbReference type="ARBA" id="ARBA00022679"/>
    </source>
</evidence>
<evidence type="ECO:0000313" key="15">
    <source>
        <dbReference type="EMBL" id="STY18560.1"/>
    </source>
</evidence>
<evidence type="ECO:0000256" key="6">
    <source>
        <dbReference type="ARBA" id="ARBA00022977"/>
    </source>
</evidence>
<feature type="binding site" evidence="10">
    <location>
        <position position="114"/>
    </location>
    <ligand>
        <name>4-amino-2-methyl-5-(diphosphooxymethyl)pyrimidine</name>
        <dbReference type="ChEBI" id="CHEBI:57841"/>
    </ligand>
</feature>
<comment type="caution">
    <text evidence="10">Lacks conserved residue(s) required for the propagation of feature annotation.</text>
</comment>